<accession>A0ABR1TM21</accession>
<organism evidence="1 2">
    <name type="scientific">Apiospora saccharicola</name>
    <dbReference type="NCBI Taxonomy" id="335842"/>
    <lineage>
        <taxon>Eukaryota</taxon>
        <taxon>Fungi</taxon>
        <taxon>Dikarya</taxon>
        <taxon>Ascomycota</taxon>
        <taxon>Pezizomycotina</taxon>
        <taxon>Sordariomycetes</taxon>
        <taxon>Xylariomycetidae</taxon>
        <taxon>Amphisphaeriales</taxon>
        <taxon>Apiosporaceae</taxon>
        <taxon>Apiospora</taxon>
    </lineage>
</organism>
<proteinExistence type="predicted"/>
<name>A0ABR1TM21_9PEZI</name>
<gene>
    <name evidence="1" type="ORF">PG996_014807</name>
</gene>
<sequence length="211" mass="23857">MPLIYGEGSKAFWRLQEEMLKLTEDYTPLAWVNRPETATDARLNLSSVLAQSPWDLRDGKLAPKEGGCSYGDIRPITWDPFSVSPNRFSWRGSPHTEGWVPPKDVEPPRLTSRGLRITLPFVRSLSPDTEQQAGVLLAFIYSARESGDMVCLAIRKNDYIIQSALRGDYYRTLSMKNPRFVTAKSAAFEFRTIYIRSKPPDEHPMALSSTG</sequence>
<protein>
    <submittedName>
        <fullName evidence="1">Uncharacterized protein</fullName>
    </submittedName>
</protein>
<dbReference type="Proteomes" id="UP001446871">
    <property type="component" value="Unassembled WGS sequence"/>
</dbReference>
<keyword evidence="2" id="KW-1185">Reference proteome</keyword>
<evidence type="ECO:0000313" key="2">
    <source>
        <dbReference type="Proteomes" id="UP001446871"/>
    </source>
</evidence>
<dbReference type="EMBL" id="JAQQWM010000009">
    <property type="protein sequence ID" value="KAK8046743.1"/>
    <property type="molecule type" value="Genomic_DNA"/>
</dbReference>
<comment type="caution">
    <text evidence="1">The sequence shown here is derived from an EMBL/GenBank/DDBJ whole genome shotgun (WGS) entry which is preliminary data.</text>
</comment>
<evidence type="ECO:0000313" key="1">
    <source>
        <dbReference type="EMBL" id="KAK8046743.1"/>
    </source>
</evidence>
<reference evidence="1 2" key="1">
    <citation type="submission" date="2023-01" db="EMBL/GenBank/DDBJ databases">
        <title>Analysis of 21 Apiospora genomes using comparative genomics revels a genus with tremendous synthesis potential of carbohydrate active enzymes and secondary metabolites.</title>
        <authorList>
            <person name="Sorensen T."/>
        </authorList>
    </citation>
    <scope>NUCLEOTIDE SEQUENCE [LARGE SCALE GENOMIC DNA]</scope>
    <source>
        <strain evidence="1 2">CBS 83171</strain>
    </source>
</reference>